<accession>A0ABS2A7I3</accession>
<dbReference type="InterPro" id="IPR030934">
    <property type="entry name" value="Intein_C"/>
</dbReference>
<dbReference type="SUPFAM" id="SSF51294">
    <property type="entry name" value="Hedgehog/intein (Hint) domain"/>
    <property type="match status" value="1"/>
</dbReference>
<dbReference type="Proteomes" id="UP000632138">
    <property type="component" value="Unassembled WGS sequence"/>
</dbReference>
<feature type="compositionally biased region" description="Polar residues" evidence="1">
    <location>
        <begin position="1612"/>
        <end position="1626"/>
    </location>
</feature>
<dbReference type="EMBL" id="JAENHP010000002">
    <property type="protein sequence ID" value="MBM2615793.1"/>
    <property type="molecule type" value="Genomic_DNA"/>
</dbReference>
<dbReference type="Gene3D" id="2.180.10.10">
    <property type="entry name" value="RHS repeat-associated core"/>
    <property type="match status" value="1"/>
</dbReference>
<evidence type="ECO:0000313" key="4">
    <source>
        <dbReference type="EMBL" id="MBM2615793.1"/>
    </source>
</evidence>
<dbReference type="NCBIfam" id="TIGR03696">
    <property type="entry name" value="Rhs_assc_core"/>
    <property type="match status" value="1"/>
</dbReference>
<keyword evidence="4" id="KW-0378">Hydrolase</keyword>
<dbReference type="Pfam" id="PF01844">
    <property type="entry name" value="HNH"/>
    <property type="match status" value="1"/>
</dbReference>
<dbReference type="InterPro" id="IPR002711">
    <property type="entry name" value="HNH"/>
</dbReference>
<feature type="domain" description="Hint" evidence="3">
    <location>
        <begin position="2031"/>
        <end position="2132"/>
    </location>
</feature>
<keyword evidence="2" id="KW-0732">Signal</keyword>
<comment type="caution">
    <text evidence="4">The sequence shown here is derived from an EMBL/GenBank/DDBJ whole genome shotgun (WGS) entry which is preliminary data.</text>
</comment>
<feature type="region of interest" description="Disordered" evidence="1">
    <location>
        <begin position="349"/>
        <end position="371"/>
    </location>
</feature>
<feature type="region of interest" description="Disordered" evidence="1">
    <location>
        <begin position="1855"/>
        <end position="1893"/>
    </location>
</feature>
<dbReference type="InterPro" id="IPR006530">
    <property type="entry name" value="YD"/>
</dbReference>
<dbReference type="SMART" id="SM00306">
    <property type="entry name" value="HintN"/>
    <property type="match status" value="1"/>
</dbReference>
<dbReference type="InterPro" id="IPR003615">
    <property type="entry name" value="HNH_nuc"/>
</dbReference>
<dbReference type="Gene3D" id="1.10.30.50">
    <property type="match status" value="1"/>
</dbReference>
<sequence length="2293" mass="246392">MFRTYVIGRLARAGRLRFGLAAVTVAALGGSLLAVPPALAAPAEAEHLKPQTEVLDKDGKEVAGKGWPAGTRTDVALPEPVWPAAGTAIAVQPVATQRTAASKAAAAGATAVVVDRAAVPEQLRAGVVAKVSATATGPASVVMNYSKFRNAYGSDWASRLRLWQVPDCALTTPQADGCAATPLPSRNDGATSTVTGDVSLKASGTATVALMAGPSGPAGDFGASPLAASSSWSAGGATGDFSWSYPLRAPSGINGPVPTMSLSYSSSSVDGRSSATNNQPSWIGEGFEFAPGYVERRYVSCDDDKAKDDKDRSPNNPAHSFDQCWRSNNAVLSFGSVSSELVFEDGKGWHGRSENGAKIEQSTGAGNDDDNGEYWKVTTSDGIQYFFGLNTLPGQTSKTESAWTAPVYGNHPDEPCHGDTFAASDCNQAWRWNLDYAIDPHGNTISYWYGREKNRYAAQGSNTNLVTYDRGGALERIDYGTWSRSDSRSVTPLAQVNFVPDNRCLANCSDHESGNAWPDTPWDQECKSTATTCTNYSPTFWSTKRLKEISTQIRSTTSAAWQKVDSWTLTHSFPSPGDGTKGGLWLDKIVHTGLVGGEIPMPPVTFDPVALQNRVLTKTGTTNSWQRIGNIHTETGALIQVTYSPRECNSNSLPAPESNNRLCYPVKGPDPLSTSGGDITEWWHKYVVKRVAETDVQLESGHQSPTRNTTYEYEGDPAWHFSDDDGLGKAKYRTWDQFRGYASVLARVGDTNQTLMRTRYFRGMHGDRANADGTTRRTVTVPASVGSETVYDEDQFAGMIREQVTYNGTEDKPVSKTVNVPWRSPATATRTIGKDTVTARFVNVGKTYAGTALGVNGARGWRVTSTETTYDNTYGMVTEAQDNGDVSVTGDEKCTTTSYNRNPLKNLIALPRRVVTTALACGVAATKEEHVVDDAVTYYDNADSSVETPQWGDLTRTDLLKSWTAAGGSAWITSGRSTVDLFGRQKVTTDVRGNTVTNVYSPDNGLVTLKTQTTNLNWITKTEINPAWSAPTKVTDYNNRVTETQYDALGRIWKVWDPGWTRKTTSTPPKAQYTYAFDADRKSYPYVRTDALNSAGGTDTSYVIYDGLLRSRQTQKAAVGEGRVVSDTLYDQYGNAYMSFGAHAEPGNASGSLWWEPEWSVPAQTQTVFDRAGRATANVFLSGDGDINIVEKWRTTTTYEGDRATVVPPRGGTPSTTLLDGLGRTSELRQYTTASGVSGAYDSTKYEYNSKDALIRVEDAAKDEWTYKYDLLGRQIEAVDPDRGKTTSKYNDYGDLTSTIDALNQTLVYTYDGLGRKKAVYDTAETEANKRAEWTYDALYSGAPAKGQLTQATRYDIASDGTRQPFKWQVRAINARNQVTGDHYIIPPAEAGLAGTYVYSHGYSDYTGAPISQGYPEAGGLPIETVTTGYDAVSGLPNRLLTNLTDVDTYVVGQQYTGYGEPTITTMEIDEGVYAEQAVSYELDTRRIHEASIKPETATGKVAMSTYQYDPSGQIERINETPEVGTGETQCFVYDKLRRLTSAWTPKADPDCSDAPTAANLGGPAPYWTDWTFDKLGNRTDEVSHTAAGDTKRKYAVPTAGLNVKRPHAVTGMTTTRPDQSSTTVGYTYDDTGNMKTRPGATGTQTLTWNSEGRVTQIAEGTKRTTNVYDADGGRLIRRDSTGSTLFLPGMEVIRKSTGAMDATRYYSFAGSTVASRTTAEKSLTWLFTDYQGTQQVAVNAYSQQVSIRRQTPYGGPRGTNPAWPNGKGFVGGDLDASGLTHLGAREYDPELGRFISVDPLQDLMDPQQWNAYAYGGNNPINNADPTGLMYPVSERGDTNQTPCYDACQEQAKAGNSQNNSNANAGSGGQGGGSGSGSSGDSRPAKPKKKPWWKSGADWVAEHKNDIIAVGVGVGVGVGCTALTGGGGALFCMGLAGAAGNMTGDYLDGNMHSAQDVADSFVDGAVAGFTAVPMAAINFGNEGSAAIDSAVNGDYAGAANHGALAALDATTVATAGAAGGVKGLGKRTGCKNSFSPETLVLMADGSTKPIRDIEVGDRVVATDPETGKTTIQLVEALHDNLDHDLVNLTVTLPDGTKSVIHTTANHPFWDETSQSWTDAASLRAGHSLRTPAGDQVTVKSVVVLLAARHMFNVTVADVHTYYVIVSDLPVLVHNCGTNPDNRAGLAFTDAGRDEVYAANAAKNGGSLLCEYCARGVTRRPSVSGVRGRADDAQIDHRIPKSCGGCGDPHNGAVACRACNNHKSNKDMAKWDAELREFLPYELMDARHLNLIRL</sequence>
<evidence type="ECO:0000313" key="5">
    <source>
        <dbReference type="Proteomes" id="UP000632138"/>
    </source>
</evidence>
<feature type="signal peptide" evidence="2">
    <location>
        <begin position="1"/>
        <end position="40"/>
    </location>
</feature>
<feature type="compositionally biased region" description="Low complexity" evidence="1">
    <location>
        <begin position="1855"/>
        <end position="1865"/>
    </location>
</feature>
<keyword evidence="5" id="KW-1185">Reference proteome</keyword>
<evidence type="ECO:0000256" key="2">
    <source>
        <dbReference type="SAM" id="SignalP"/>
    </source>
</evidence>
<dbReference type="InterPro" id="IPR036844">
    <property type="entry name" value="Hint_dom_sf"/>
</dbReference>
<dbReference type="InterPro" id="IPR003587">
    <property type="entry name" value="Hint_dom_N"/>
</dbReference>
<dbReference type="PROSITE" id="PS50818">
    <property type="entry name" value="INTEIN_C_TER"/>
    <property type="match status" value="1"/>
</dbReference>
<feature type="region of interest" description="Disordered" evidence="1">
    <location>
        <begin position="1612"/>
        <end position="1641"/>
    </location>
</feature>
<keyword evidence="4" id="KW-0540">Nuclease</keyword>
<evidence type="ECO:0000256" key="1">
    <source>
        <dbReference type="SAM" id="MobiDB-lite"/>
    </source>
</evidence>
<protein>
    <submittedName>
        <fullName evidence="4">HNH endonuclease</fullName>
    </submittedName>
</protein>
<dbReference type="Gene3D" id="2.170.16.10">
    <property type="entry name" value="Hedgehog/Intein (Hint) domain"/>
    <property type="match status" value="1"/>
</dbReference>
<evidence type="ECO:0000259" key="3">
    <source>
        <dbReference type="SMART" id="SM00306"/>
    </source>
</evidence>
<name>A0ABS2A7I3_9ACTN</name>
<organism evidence="4 5">
    <name type="scientific">Paractinoplanes ovalisporus</name>
    <dbReference type="NCBI Taxonomy" id="2810368"/>
    <lineage>
        <taxon>Bacteria</taxon>
        <taxon>Bacillati</taxon>
        <taxon>Actinomycetota</taxon>
        <taxon>Actinomycetes</taxon>
        <taxon>Micromonosporales</taxon>
        <taxon>Micromonosporaceae</taxon>
        <taxon>Paractinoplanes</taxon>
    </lineage>
</organism>
<dbReference type="RefSeq" id="WP_203375646.1">
    <property type="nucleotide sequence ID" value="NZ_JAENHP010000002.1"/>
</dbReference>
<feature type="chain" id="PRO_5046030959" evidence="2">
    <location>
        <begin position="41"/>
        <end position="2293"/>
    </location>
</feature>
<dbReference type="CDD" id="cd00085">
    <property type="entry name" value="HNHc"/>
    <property type="match status" value="1"/>
</dbReference>
<proteinExistence type="predicted"/>
<dbReference type="PANTHER" id="PTHR32305:SF17">
    <property type="entry name" value="TRNA NUCLEASE WAPA"/>
    <property type="match status" value="1"/>
</dbReference>
<dbReference type="InterPro" id="IPR022385">
    <property type="entry name" value="Rhs_assc_core"/>
</dbReference>
<dbReference type="GO" id="GO:0004519">
    <property type="term" value="F:endonuclease activity"/>
    <property type="evidence" value="ECO:0007669"/>
    <property type="project" value="UniProtKB-KW"/>
</dbReference>
<keyword evidence="4" id="KW-0255">Endonuclease</keyword>
<dbReference type="NCBIfam" id="TIGR01643">
    <property type="entry name" value="YD_repeat_2x"/>
    <property type="match status" value="2"/>
</dbReference>
<reference evidence="4 5" key="1">
    <citation type="submission" date="2021-01" db="EMBL/GenBank/DDBJ databases">
        <title>Actinoplanes sp. nov. LDG1-06 isolated from lichen.</title>
        <authorList>
            <person name="Saeng-In P."/>
            <person name="Phongsopitanun W."/>
            <person name="Kanchanasin P."/>
            <person name="Yuki M."/>
            <person name="Kudo T."/>
            <person name="Ohkuma M."/>
            <person name="Tanasupawat S."/>
        </authorList>
    </citation>
    <scope>NUCLEOTIDE SEQUENCE [LARGE SCALE GENOMIC DNA]</scope>
    <source>
        <strain evidence="4 5">LDG1-06</strain>
    </source>
</reference>
<gene>
    <name evidence="4" type="ORF">JIG36_09520</name>
</gene>
<feature type="compositionally biased region" description="Gly residues" evidence="1">
    <location>
        <begin position="1866"/>
        <end position="1878"/>
    </location>
</feature>
<dbReference type="CDD" id="cd00081">
    <property type="entry name" value="Hint"/>
    <property type="match status" value="1"/>
</dbReference>
<dbReference type="Pfam" id="PF07591">
    <property type="entry name" value="PT-HINT"/>
    <property type="match status" value="1"/>
</dbReference>
<dbReference type="PANTHER" id="PTHR32305">
    <property type="match status" value="1"/>
</dbReference>
<dbReference type="InterPro" id="IPR050708">
    <property type="entry name" value="T6SS_VgrG/RHS"/>
</dbReference>